<evidence type="ECO:0000313" key="2">
    <source>
        <dbReference type="EMBL" id="OGE53457.1"/>
    </source>
</evidence>
<accession>A0A1F5LJZ9</accession>
<reference evidence="2 3" key="1">
    <citation type="journal article" date="2016" name="Sci. Rep.">
        <title>Penicillium arizonense, a new, genome sequenced fungal species, reveals a high chemical diversity in secreted metabolites.</title>
        <authorList>
            <person name="Grijseels S."/>
            <person name="Nielsen J.C."/>
            <person name="Randelovic M."/>
            <person name="Nielsen J."/>
            <person name="Nielsen K.F."/>
            <person name="Workman M."/>
            <person name="Frisvad J.C."/>
        </authorList>
    </citation>
    <scope>NUCLEOTIDE SEQUENCE [LARGE SCALE GENOMIC DNA]</scope>
    <source>
        <strain evidence="2 3">CBS 141311</strain>
    </source>
</reference>
<feature type="transmembrane region" description="Helical" evidence="1">
    <location>
        <begin position="62"/>
        <end position="86"/>
    </location>
</feature>
<keyword evidence="3" id="KW-1185">Reference proteome</keyword>
<dbReference type="GeneID" id="34575599"/>
<evidence type="ECO:0000313" key="3">
    <source>
        <dbReference type="Proteomes" id="UP000177622"/>
    </source>
</evidence>
<dbReference type="OrthoDB" id="440424at2759"/>
<keyword evidence="1" id="KW-1133">Transmembrane helix</keyword>
<comment type="caution">
    <text evidence="2">The sequence shown here is derived from an EMBL/GenBank/DDBJ whole genome shotgun (WGS) entry which is preliminary data.</text>
</comment>
<dbReference type="AlphaFoldDB" id="A0A1F5LJZ9"/>
<organism evidence="2 3">
    <name type="scientific">Penicillium arizonense</name>
    <dbReference type="NCBI Taxonomy" id="1835702"/>
    <lineage>
        <taxon>Eukaryota</taxon>
        <taxon>Fungi</taxon>
        <taxon>Dikarya</taxon>
        <taxon>Ascomycota</taxon>
        <taxon>Pezizomycotina</taxon>
        <taxon>Eurotiomycetes</taxon>
        <taxon>Eurotiomycetidae</taxon>
        <taxon>Eurotiales</taxon>
        <taxon>Aspergillaceae</taxon>
        <taxon>Penicillium</taxon>
    </lineage>
</organism>
<sequence>MAPLNFLIAGLNFTRAETVGAGFYRFVADRSLVLSGAEILSEAWSEESWLTKASEWLSRPDVLAIITAWWITFSIVITIILCLGFGPGGIVAGLSYSRVARWVSTEGFCKLTR</sequence>
<dbReference type="Proteomes" id="UP000177622">
    <property type="component" value="Unassembled WGS sequence"/>
</dbReference>
<keyword evidence="1" id="KW-0812">Transmembrane</keyword>
<keyword evidence="1" id="KW-0472">Membrane</keyword>
<dbReference type="EMBL" id="LXJU01000007">
    <property type="protein sequence ID" value="OGE53457.1"/>
    <property type="molecule type" value="Genomic_DNA"/>
</dbReference>
<dbReference type="RefSeq" id="XP_022488895.1">
    <property type="nucleotide sequence ID" value="XM_022630865.1"/>
</dbReference>
<gene>
    <name evidence="2" type="ORF">PENARI_c007G04040</name>
</gene>
<name>A0A1F5LJZ9_PENAI</name>
<protein>
    <submittedName>
        <fullName evidence="2">Uncharacterized protein</fullName>
    </submittedName>
</protein>
<proteinExistence type="predicted"/>
<evidence type="ECO:0000256" key="1">
    <source>
        <dbReference type="SAM" id="Phobius"/>
    </source>
</evidence>